<sequence>MNNHAVAGQTNSRTLAPQPADLVFIQIKRPNDTKKKDVRKQVRSHIARQQHKRARELTQQKSGLRELSPLAPRESDCLRDANTHAFDFANGKPNSSNASRTTSVHQDDNDTTIDEGDAADLDALMTMRLVAQNPLAKAFSQGTAAFQTFALHDPANTAGIALANLGLHTSSVVGFYDHLVLSQAGDIQTQFKTGLKASAAHKRFMTFIFSDPMLLIMAILVSIANILGDLSATTSHGHVLQLYSFLIQSINTALNDSERSLSDEMLVCISLFAAYEVKHGTSENYHMHMRGLIKMISLRGGLKAIGARKPWVERLLSWHDVNSAEIARCKPYCRGLERAPELERGAPNIKVYTAKDFR</sequence>
<protein>
    <submittedName>
        <fullName evidence="3">Fungal transcription factor</fullName>
    </submittedName>
</protein>
<gene>
    <name evidence="3" type="ORF">Slin15195_G048910</name>
</gene>
<evidence type="ECO:0000256" key="1">
    <source>
        <dbReference type="SAM" id="MobiDB-lite"/>
    </source>
</evidence>
<feature type="region of interest" description="Disordered" evidence="1">
    <location>
        <begin position="46"/>
        <end position="72"/>
    </location>
</feature>
<feature type="region of interest" description="Disordered" evidence="1">
    <location>
        <begin position="87"/>
        <end position="115"/>
    </location>
</feature>
<name>A0A9Q9EIZ0_9PEZI</name>
<evidence type="ECO:0000256" key="2">
    <source>
        <dbReference type="SAM" id="Phobius"/>
    </source>
</evidence>
<reference evidence="3" key="1">
    <citation type="submission" date="2022-06" db="EMBL/GenBank/DDBJ databases">
        <title>Complete genome sequences of two strains of the flax pathogen Septoria linicola.</title>
        <authorList>
            <person name="Lapalu N."/>
            <person name="Simon A."/>
            <person name="Demenou B."/>
            <person name="Paumier D."/>
            <person name="Guillot M.-P."/>
            <person name="Gout L."/>
            <person name="Valade R."/>
        </authorList>
    </citation>
    <scope>NUCLEOTIDE SEQUENCE</scope>
    <source>
        <strain evidence="3">SE15195</strain>
    </source>
</reference>
<dbReference type="AlphaFoldDB" id="A0A9Q9EIZ0"/>
<keyword evidence="2" id="KW-0812">Transmembrane</keyword>
<dbReference type="EMBL" id="CP099420">
    <property type="protein sequence ID" value="USW51572.1"/>
    <property type="molecule type" value="Genomic_DNA"/>
</dbReference>
<keyword evidence="2" id="KW-0472">Membrane</keyword>
<evidence type="ECO:0000313" key="4">
    <source>
        <dbReference type="Proteomes" id="UP001056384"/>
    </source>
</evidence>
<keyword evidence="4" id="KW-1185">Reference proteome</keyword>
<dbReference type="PANTHER" id="PTHR37540">
    <property type="entry name" value="TRANSCRIPTION FACTOR (ACR-2), PUTATIVE-RELATED-RELATED"/>
    <property type="match status" value="1"/>
</dbReference>
<dbReference type="PANTHER" id="PTHR37540:SF5">
    <property type="entry name" value="TRANSCRIPTION FACTOR DOMAIN-CONTAINING PROTEIN"/>
    <property type="match status" value="1"/>
</dbReference>
<feature type="compositionally biased region" description="Polar residues" evidence="1">
    <location>
        <begin position="92"/>
        <end position="104"/>
    </location>
</feature>
<accession>A0A9Q9EIZ0</accession>
<dbReference type="Pfam" id="PF11951">
    <property type="entry name" value="Fungal_trans_2"/>
    <property type="match status" value="1"/>
</dbReference>
<keyword evidence="2" id="KW-1133">Transmembrane helix</keyword>
<organism evidence="3 4">
    <name type="scientific">Septoria linicola</name>
    <dbReference type="NCBI Taxonomy" id="215465"/>
    <lineage>
        <taxon>Eukaryota</taxon>
        <taxon>Fungi</taxon>
        <taxon>Dikarya</taxon>
        <taxon>Ascomycota</taxon>
        <taxon>Pezizomycotina</taxon>
        <taxon>Dothideomycetes</taxon>
        <taxon>Dothideomycetidae</taxon>
        <taxon>Mycosphaerellales</taxon>
        <taxon>Mycosphaerellaceae</taxon>
        <taxon>Septoria</taxon>
    </lineage>
</organism>
<feature type="transmembrane region" description="Helical" evidence="2">
    <location>
        <begin position="204"/>
        <end position="227"/>
    </location>
</feature>
<evidence type="ECO:0000313" key="3">
    <source>
        <dbReference type="EMBL" id="USW51572.1"/>
    </source>
</evidence>
<dbReference type="InterPro" id="IPR021858">
    <property type="entry name" value="Fun_TF"/>
</dbReference>
<proteinExistence type="predicted"/>
<dbReference type="Proteomes" id="UP001056384">
    <property type="component" value="Chromosome 3"/>
</dbReference>